<evidence type="ECO:0000256" key="1">
    <source>
        <dbReference type="SAM" id="SignalP"/>
    </source>
</evidence>
<feature type="signal peptide" evidence="1">
    <location>
        <begin position="1"/>
        <end position="17"/>
    </location>
</feature>
<dbReference type="Gramene" id="CDP06891">
    <property type="protein sequence ID" value="CDP06891"/>
    <property type="gene ID" value="GSCOC_T00023929001"/>
</dbReference>
<gene>
    <name evidence="2" type="ORF">GSCOC_T00023929001</name>
</gene>
<dbReference type="OMA" id="VKCAGDG"/>
<evidence type="ECO:0008006" key="4">
    <source>
        <dbReference type="Google" id="ProtNLM"/>
    </source>
</evidence>
<dbReference type="InParanoid" id="A0A068UEI3"/>
<feature type="chain" id="PRO_5001654737" description="Pollen Ole e 1 allergen and extensin family protein" evidence="1">
    <location>
        <begin position="18"/>
        <end position="175"/>
    </location>
</feature>
<organism evidence="2 3">
    <name type="scientific">Coffea canephora</name>
    <name type="common">Robusta coffee</name>
    <dbReference type="NCBI Taxonomy" id="49390"/>
    <lineage>
        <taxon>Eukaryota</taxon>
        <taxon>Viridiplantae</taxon>
        <taxon>Streptophyta</taxon>
        <taxon>Embryophyta</taxon>
        <taxon>Tracheophyta</taxon>
        <taxon>Spermatophyta</taxon>
        <taxon>Magnoliopsida</taxon>
        <taxon>eudicotyledons</taxon>
        <taxon>Gunneridae</taxon>
        <taxon>Pentapetalae</taxon>
        <taxon>asterids</taxon>
        <taxon>lamiids</taxon>
        <taxon>Gentianales</taxon>
        <taxon>Rubiaceae</taxon>
        <taxon>Ixoroideae</taxon>
        <taxon>Gardenieae complex</taxon>
        <taxon>Bertiereae - Coffeeae clade</taxon>
        <taxon>Coffeeae</taxon>
        <taxon>Coffea</taxon>
    </lineage>
</organism>
<keyword evidence="3" id="KW-1185">Reference proteome</keyword>
<evidence type="ECO:0000313" key="2">
    <source>
        <dbReference type="EMBL" id="CDP06891.1"/>
    </source>
</evidence>
<accession>A0A068UEI3</accession>
<dbReference type="AlphaFoldDB" id="A0A068UEI3"/>
<keyword evidence="1" id="KW-0732">Signal</keyword>
<dbReference type="Proteomes" id="UP000295252">
    <property type="component" value="Chromosome I"/>
</dbReference>
<dbReference type="Pfam" id="PF01190">
    <property type="entry name" value="Pollen_Ole_e_1"/>
    <property type="match status" value="1"/>
</dbReference>
<name>A0A068UEI3_COFCA</name>
<dbReference type="FunCoup" id="A0A068UEI3">
    <property type="interactions" value="14"/>
</dbReference>
<dbReference type="PhylomeDB" id="A0A068UEI3"/>
<reference evidence="3" key="1">
    <citation type="journal article" date="2014" name="Science">
        <title>The coffee genome provides insight into the convergent evolution of caffeine biosynthesis.</title>
        <authorList>
            <person name="Denoeud F."/>
            <person name="Carretero-Paulet L."/>
            <person name="Dereeper A."/>
            <person name="Droc G."/>
            <person name="Guyot R."/>
            <person name="Pietrella M."/>
            <person name="Zheng C."/>
            <person name="Alberti A."/>
            <person name="Anthony F."/>
            <person name="Aprea G."/>
            <person name="Aury J.M."/>
            <person name="Bento P."/>
            <person name="Bernard M."/>
            <person name="Bocs S."/>
            <person name="Campa C."/>
            <person name="Cenci A."/>
            <person name="Combes M.C."/>
            <person name="Crouzillat D."/>
            <person name="Da Silva C."/>
            <person name="Daddiego L."/>
            <person name="De Bellis F."/>
            <person name="Dussert S."/>
            <person name="Garsmeur O."/>
            <person name="Gayraud T."/>
            <person name="Guignon V."/>
            <person name="Jahn K."/>
            <person name="Jamilloux V."/>
            <person name="Joet T."/>
            <person name="Labadie K."/>
            <person name="Lan T."/>
            <person name="Leclercq J."/>
            <person name="Lepelley M."/>
            <person name="Leroy T."/>
            <person name="Li L.T."/>
            <person name="Librado P."/>
            <person name="Lopez L."/>
            <person name="Munoz A."/>
            <person name="Noel B."/>
            <person name="Pallavicini A."/>
            <person name="Perrotta G."/>
            <person name="Poncet V."/>
            <person name="Pot D."/>
            <person name="Priyono X."/>
            <person name="Rigoreau M."/>
            <person name="Rouard M."/>
            <person name="Rozas J."/>
            <person name="Tranchant-Dubreuil C."/>
            <person name="VanBuren R."/>
            <person name="Zhang Q."/>
            <person name="Andrade A.C."/>
            <person name="Argout X."/>
            <person name="Bertrand B."/>
            <person name="de Kochko A."/>
            <person name="Graziosi G."/>
            <person name="Henry R.J."/>
            <person name="Jayarama X."/>
            <person name="Ming R."/>
            <person name="Nagai C."/>
            <person name="Rounsley S."/>
            <person name="Sankoff D."/>
            <person name="Giuliano G."/>
            <person name="Albert V.A."/>
            <person name="Wincker P."/>
            <person name="Lashermes P."/>
        </authorList>
    </citation>
    <scope>NUCLEOTIDE SEQUENCE [LARGE SCALE GENOMIC DNA]</scope>
    <source>
        <strain evidence="3">cv. DH200-94</strain>
    </source>
</reference>
<dbReference type="EMBL" id="HG739108">
    <property type="protein sequence ID" value="CDP06891.1"/>
    <property type="molecule type" value="Genomic_DNA"/>
</dbReference>
<evidence type="ECO:0000313" key="3">
    <source>
        <dbReference type="Proteomes" id="UP000295252"/>
    </source>
</evidence>
<sequence>MASYQVIIALFFTLALARIELSTSNVLRGSVTCLDCDGHNDLSGIKIVVKCSNVKMVDVATTKKDGTFETELAKGTTTSPNSLKCLAKILGGPSLLYTSGKKTISKVEKVEGHDHYTNTEPLNFYKSCPAEKHAECASVDLEFGSSKTVDLPLPREWGLAPSSYYVPFIPIIGIP</sequence>
<protein>
    <recommendedName>
        <fullName evidence="4">Pollen Ole e 1 allergen and extensin family protein</fullName>
    </recommendedName>
</protein>
<dbReference type="OrthoDB" id="1104395at2759"/>
<proteinExistence type="predicted"/>